<dbReference type="GO" id="GO:0005654">
    <property type="term" value="C:nucleoplasm"/>
    <property type="evidence" value="ECO:0007669"/>
    <property type="project" value="Ensembl"/>
</dbReference>
<dbReference type="GeneID" id="110221084"/>
<dbReference type="InterPro" id="IPR016024">
    <property type="entry name" value="ARM-type_fold"/>
</dbReference>
<dbReference type="AlphaFoldDB" id="A0A6P5LRE8"/>
<keyword evidence="2" id="KW-0539">Nucleus</keyword>
<proteinExistence type="inferred from homology"/>
<evidence type="ECO:0000256" key="3">
    <source>
        <dbReference type="ARBA" id="ARBA00038401"/>
    </source>
</evidence>
<gene>
    <name evidence="5" type="primary">SAAL1</name>
</gene>
<dbReference type="InParanoid" id="A0A6P5LRE8"/>
<name>A0A6P5LRE8_PHACI</name>
<dbReference type="FunCoup" id="A0A6P5LRE8">
    <property type="interactions" value="3257"/>
</dbReference>
<reference evidence="5" key="1">
    <citation type="submission" date="2025-08" db="UniProtKB">
        <authorList>
            <consortium name="RefSeq"/>
        </authorList>
    </citation>
    <scope>IDENTIFICATION</scope>
    <source>
        <tissue evidence="5">Spleen</tissue>
    </source>
</reference>
<comment type="similarity">
    <text evidence="3">Belongs to the SAAL1 family.</text>
</comment>
<evidence type="ECO:0000313" key="5">
    <source>
        <dbReference type="RefSeq" id="XP_020861130.1"/>
    </source>
</evidence>
<dbReference type="InterPro" id="IPR052464">
    <property type="entry name" value="Synovial_Prolif_Regulator"/>
</dbReference>
<keyword evidence="4" id="KW-1185">Reference proteome</keyword>
<dbReference type="CTD" id="113174"/>
<dbReference type="Proteomes" id="UP000515140">
    <property type="component" value="Unplaced"/>
</dbReference>
<evidence type="ECO:0000256" key="1">
    <source>
        <dbReference type="ARBA" id="ARBA00004123"/>
    </source>
</evidence>
<protein>
    <submittedName>
        <fullName evidence="5">Protein SAAL1</fullName>
    </submittedName>
</protein>
<dbReference type="KEGG" id="pcw:110221084"/>
<dbReference type="RefSeq" id="XP_020861130.1">
    <property type="nucleotide sequence ID" value="XM_021005471.1"/>
</dbReference>
<dbReference type="PANTHER" id="PTHR23424">
    <property type="entry name" value="SERUM AMYLOID A"/>
    <property type="match status" value="1"/>
</dbReference>
<dbReference type="SUPFAM" id="SSF48371">
    <property type="entry name" value="ARM repeat"/>
    <property type="match status" value="1"/>
</dbReference>
<dbReference type="PANTHER" id="PTHR23424:SF23">
    <property type="entry name" value="PROTEIN SAAL1"/>
    <property type="match status" value="1"/>
</dbReference>
<accession>A0A6P5LRE8</accession>
<evidence type="ECO:0000256" key="2">
    <source>
        <dbReference type="ARBA" id="ARBA00023242"/>
    </source>
</evidence>
<comment type="subcellular location">
    <subcellularLocation>
        <location evidence="1">Nucleus</location>
    </subcellularLocation>
</comment>
<dbReference type="GO" id="GO:1901647">
    <property type="term" value="P:positive regulation of synoviocyte proliferation"/>
    <property type="evidence" value="ECO:0007669"/>
    <property type="project" value="Ensembl"/>
</dbReference>
<evidence type="ECO:0000313" key="4">
    <source>
        <dbReference type="Proteomes" id="UP000515140"/>
    </source>
</evidence>
<sequence length="478" mass="53872">MDRNPSPPWRGLEAEAEAEAEAAAAGGDSIGTTIYSKHWLFGVLGGLIQLINPEKAKCRENDKEEQHTELDEEMENELCRVWDMSMVEDVALFLYEFNAPDIFMGVLAKTKCPRLMEICVGILGNMACFQEICVSISNDKNIGQTLLHCLYDLDPPTLLEISRLLLTCLSRPQVANIWIERIRENPAVYESICFIMSSSTNVDLLVKVGEVVDKLFDLDEKLMVEWIRNGTAQVLHQSSGDSEEQPPLKIVPCVLEAAKQIRFDNPIGLEVYMHILQLLTTVDDGIQAIVQPPDAGRDTWNFLFDLACHDFCQPDDPPIILQEQKTVLASIFSVLSAVYASQTEQQYVKMEKNLPLIGGLIWVLHNMEECEKRSVNLADCATEETSKSDITEEDFHLKVLKDVSCELLSNIFQALTKENIVQALKEDYLNKQMCSCAFKNLLPMYRSVVEGFLNVLCEADKALVDDLRKDFPNLKAQN</sequence>
<organism evidence="4 5">
    <name type="scientific">Phascolarctos cinereus</name>
    <name type="common">Koala</name>
    <dbReference type="NCBI Taxonomy" id="38626"/>
    <lineage>
        <taxon>Eukaryota</taxon>
        <taxon>Metazoa</taxon>
        <taxon>Chordata</taxon>
        <taxon>Craniata</taxon>
        <taxon>Vertebrata</taxon>
        <taxon>Euteleostomi</taxon>
        <taxon>Mammalia</taxon>
        <taxon>Metatheria</taxon>
        <taxon>Diprotodontia</taxon>
        <taxon>Phascolarctidae</taxon>
        <taxon>Phascolarctos</taxon>
    </lineage>
</organism>